<gene>
    <name evidence="1" type="ORF">PLEPLA_LOCUS32927</name>
</gene>
<protein>
    <submittedName>
        <fullName evidence="1">Uncharacterized protein</fullName>
    </submittedName>
</protein>
<evidence type="ECO:0000313" key="2">
    <source>
        <dbReference type="Proteomes" id="UP001153269"/>
    </source>
</evidence>
<dbReference type="EMBL" id="CADEAL010003569">
    <property type="protein sequence ID" value="CAB1445196.1"/>
    <property type="molecule type" value="Genomic_DNA"/>
</dbReference>
<organism evidence="1 2">
    <name type="scientific">Pleuronectes platessa</name>
    <name type="common">European plaice</name>
    <dbReference type="NCBI Taxonomy" id="8262"/>
    <lineage>
        <taxon>Eukaryota</taxon>
        <taxon>Metazoa</taxon>
        <taxon>Chordata</taxon>
        <taxon>Craniata</taxon>
        <taxon>Vertebrata</taxon>
        <taxon>Euteleostomi</taxon>
        <taxon>Actinopterygii</taxon>
        <taxon>Neopterygii</taxon>
        <taxon>Teleostei</taxon>
        <taxon>Neoteleostei</taxon>
        <taxon>Acanthomorphata</taxon>
        <taxon>Carangaria</taxon>
        <taxon>Pleuronectiformes</taxon>
        <taxon>Pleuronectoidei</taxon>
        <taxon>Pleuronectidae</taxon>
        <taxon>Pleuronectes</taxon>
    </lineage>
</organism>
<accession>A0A9N7YUR9</accession>
<evidence type="ECO:0000313" key="1">
    <source>
        <dbReference type="EMBL" id="CAB1445196.1"/>
    </source>
</evidence>
<proteinExistence type="predicted"/>
<dbReference type="PROSITE" id="PS51257">
    <property type="entry name" value="PROKAR_LIPOPROTEIN"/>
    <property type="match status" value="1"/>
</dbReference>
<keyword evidence="2" id="KW-1185">Reference proteome</keyword>
<name>A0A9N7YUR9_PLEPL</name>
<comment type="caution">
    <text evidence="1">The sequence shown here is derived from an EMBL/GenBank/DDBJ whole genome shotgun (WGS) entry which is preliminary data.</text>
</comment>
<dbReference type="Proteomes" id="UP001153269">
    <property type="component" value="Unassembled WGS sequence"/>
</dbReference>
<dbReference type="AlphaFoldDB" id="A0A9N7YUR9"/>
<sequence length="126" mass="14015">MERGEKLRCGVPGLLGGGLACPCYSEQLSEPKTWRGVPTSKGADRMIDRSDDLLGCTIVSSRGLRLLKRHHLPELCSTGTVRDFHRGVFKPSTVPWLREPAAAFCPRNFCFETNVLKGRQIRCVSK</sequence>
<reference evidence="1" key="1">
    <citation type="submission" date="2020-03" db="EMBL/GenBank/DDBJ databases">
        <authorList>
            <person name="Weist P."/>
        </authorList>
    </citation>
    <scope>NUCLEOTIDE SEQUENCE</scope>
</reference>